<organism evidence="2 3">
    <name type="scientific">Yersinia mollaretii (strain ATCC 43969 / DSM 18520 / CIP 103324 / CNY 7263 / WAIP 204)</name>
    <dbReference type="NCBI Taxonomy" id="349967"/>
    <lineage>
        <taxon>Bacteria</taxon>
        <taxon>Pseudomonadati</taxon>
        <taxon>Pseudomonadota</taxon>
        <taxon>Gammaproteobacteria</taxon>
        <taxon>Enterobacterales</taxon>
        <taxon>Yersiniaceae</taxon>
        <taxon>Yersinia</taxon>
    </lineage>
</organism>
<dbReference type="EMBL" id="AALD02000036">
    <property type="protein sequence ID" value="EEQ09544.1"/>
    <property type="molecule type" value="Genomic_DNA"/>
</dbReference>
<keyword evidence="3" id="KW-1185">Reference proteome</keyword>
<keyword evidence="1" id="KW-1133">Transmembrane helix</keyword>
<feature type="transmembrane region" description="Helical" evidence="1">
    <location>
        <begin position="20"/>
        <end position="37"/>
    </location>
</feature>
<proteinExistence type="predicted"/>
<keyword evidence="1" id="KW-0472">Membrane</keyword>
<evidence type="ECO:0000313" key="3">
    <source>
        <dbReference type="Proteomes" id="UP000003027"/>
    </source>
</evidence>
<evidence type="ECO:0000313" key="2">
    <source>
        <dbReference type="EMBL" id="EEQ09544.1"/>
    </source>
</evidence>
<protein>
    <submittedName>
        <fullName evidence="2">Uncharacterized protein</fullName>
    </submittedName>
</protein>
<name>A0ABM9Y6V9_YERMW</name>
<comment type="caution">
    <text evidence="2">The sequence shown here is derived from an EMBL/GenBank/DDBJ whole genome shotgun (WGS) entry which is preliminary data.</text>
</comment>
<accession>A0ABM9Y6V9</accession>
<sequence length="43" mass="5067">MSLLISGLIDNDYRCDLYLFYYLKVSNMLSGYFMLLLNSHVLN</sequence>
<evidence type="ECO:0000256" key="1">
    <source>
        <dbReference type="SAM" id="Phobius"/>
    </source>
</evidence>
<gene>
    <name evidence="2" type="ORF">ymoll0001_14910</name>
</gene>
<reference evidence="2" key="1">
    <citation type="submission" date="2008-12" db="EMBL/GenBank/DDBJ databases">
        <title>Annotation of the Yersinia mollaretii ATCC 43969 genome.</title>
        <authorList>
            <person name="Read T.D."/>
            <person name="Akmal A."/>
            <person name="Bishop-Lilly K."/>
            <person name="Chen P.E."/>
            <person name="Cook C."/>
            <person name="Kiley M.P."/>
            <person name="Lentz S."/>
            <person name="Mateczun A."/>
            <person name="Nagarajan N."/>
            <person name="Nolan N."/>
            <person name="Osborne B.I."/>
            <person name="Pop M."/>
            <person name="Sozhamannan S."/>
            <person name="Stewart A.C."/>
            <person name="Sulakvelidze A."/>
            <person name="Thomason B."/>
            <person name="Willner K."/>
            <person name="Zwick M.E."/>
        </authorList>
    </citation>
    <scope>NUCLEOTIDE SEQUENCE [LARGE SCALE GENOMIC DNA]</scope>
    <source>
        <strain evidence="2">ATCC 43969</strain>
    </source>
</reference>
<dbReference type="Proteomes" id="UP000003027">
    <property type="component" value="Unassembled WGS sequence"/>
</dbReference>
<keyword evidence="1" id="KW-0812">Transmembrane</keyword>